<dbReference type="PANTHER" id="PTHR45749">
    <property type="match status" value="1"/>
</dbReference>
<organism evidence="2 3">
    <name type="scientific">Hydra vulgaris</name>
    <name type="common">Hydra</name>
    <name type="synonym">Hydra attenuata</name>
    <dbReference type="NCBI Taxonomy" id="6087"/>
    <lineage>
        <taxon>Eukaryota</taxon>
        <taxon>Metazoa</taxon>
        <taxon>Cnidaria</taxon>
        <taxon>Hydrozoa</taxon>
        <taxon>Hydroidolina</taxon>
        <taxon>Anthoathecata</taxon>
        <taxon>Aplanulata</taxon>
        <taxon>Hydridae</taxon>
        <taxon>Hydra</taxon>
    </lineage>
</organism>
<sequence>MSPSKKRIKLSGSAFKKLKKQRLESDKKLQKGFAQWIKKSEDQTEQPVYFYFYNAKKSIFFRCDDEQLLQNNEVNQNAVTINLLEFKFDDPPTWPKINDSLRCSLVEHGAKQDKREVYATTSTSSENRHFSSSWFEKNLPNGEKVNRQWLLYSASKNSLFCFPCILFSNTKTSKFADTPKGFSEWKQLNPRIPEHENSCEHRKCFTSWKEMEKNLREGRSLDKDIQNAIQTEKEKWRNILKVVIDSIMFCAKNNLAFRGSSNIIGEPNSGIFLNTIELIARYHHPLAEHITNFKLKQKSVSYFSPQIQNELIELLGRKVKSEIVTRIKKAKYYSILLDCTPDRSHKEQMSEIIRYVCVTDGECFIEESYLDFIKSRRKTGVGLASEILFSLNKDELNIEDCRGQGYDNGANMSGKYSGVLAQTTAKNDLARYVICAAHTLNLVGVHSAEVSPFMITFFGKVQKIFNFFSSSTTRWDKLTKTLEVTLKSQSETRWSAKKEAIHSLNNQITNVCNVLQEISNDSLLNAKKKKRDFDSS</sequence>
<feature type="domain" description="TTF-type" evidence="1">
    <location>
        <begin position="126"/>
        <end position="220"/>
    </location>
</feature>
<dbReference type="InterPro" id="IPR006580">
    <property type="entry name" value="Znf_TTF"/>
</dbReference>
<accession>A0ABM4BPH3</accession>
<dbReference type="GeneID" id="136079222"/>
<dbReference type="SUPFAM" id="SSF53098">
    <property type="entry name" value="Ribonuclease H-like"/>
    <property type="match status" value="1"/>
</dbReference>
<name>A0ABM4BPH3_HYDVU</name>
<evidence type="ECO:0000259" key="1">
    <source>
        <dbReference type="SMART" id="SM00597"/>
    </source>
</evidence>
<reference evidence="3" key="1">
    <citation type="submission" date="2025-08" db="UniProtKB">
        <authorList>
            <consortium name="RefSeq"/>
        </authorList>
    </citation>
    <scope>IDENTIFICATION</scope>
</reference>
<evidence type="ECO:0000313" key="3">
    <source>
        <dbReference type="RefSeq" id="XP_065651017.1"/>
    </source>
</evidence>
<protein>
    <submittedName>
        <fullName evidence="3">Zinc finger MYM-type protein 1-like</fullName>
    </submittedName>
</protein>
<dbReference type="InterPro" id="IPR025398">
    <property type="entry name" value="DUF4371"/>
</dbReference>
<keyword evidence="2" id="KW-1185">Reference proteome</keyword>
<dbReference type="Pfam" id="PF14291">
    <property type="entry name" value="DUF4371"/>
    <property type="match status" value="1"/>
</dbReference>
<evidence type="ECO:0000313" key="2">
    <source>
        <dbReference type="Proteomes" id="UP001652625"/>
    </source>
</evidence>
<proteinExistence type="predicted"/>
<dbReference type="RefSeq" id="XP_065651017.1">
    <property type="nucleotide sequence ID" value="XM_065794945.1"/>
</dbReference>
<dbReference type="PANTHER" id="PTHR45749:SF21">
    <property type="entry name" value="DUF4371 DOMAIN-CONTAINING PROTEIN"/>
    <property type="match status" value="1"/>
</dbReference>
<dbReference type="InterPro" id="IPR012337">
    <property type="entry name" value="RNaseH-like_sf"/>
</dbReference>
<dbReference type="SMART" id="SM00597">
    <property type="entry name" value="ZnF_TTF"/>
    <property type="match status" value="1"/>
</dbReference>
<dbReference type="Proteomes" id="UP001652625">
    <property type="component" value="Chromosome 04"/>
</dbReference>
<gene>
    <name evidence="3" type="primary">LOC136079222</name>
</gene>